<dbReference type="Pfam" id="PF07083">
    <property type="entry name" value="DUF1351"/>
    <property type="match status" value="1"/>
</dbReference>
<reference evidence="1" key="1">
    <citation type="submission" date="2012-11" db="EMBL/GenBank/DDBJ databases">
        <title>Dependencies among metagenomic species, viruses, plasmids and units of genetic variation.</title>
        <authorList>
            <person name="Nielsen H.B."/>
            <person name="Almeida M."/>
            <person name="Juncker A.S."/>
            <person name="Rasmussen S."/>
            <person name="Li J."/>
            <person name="Sunagawa S."/>
            <person name="Plichta D."/>
            <person name="Gautier L."/>
            <person name="Le Chatelier E."/>
            <person name="Peletier E."/>
            <person name="Bonde I."/>
            <person name="Nielsen T."/>
            <person name="Manichanh C."/>
            <person name="Arumugam M."/>
            <person name="Batto J."/>
            <person name="Santos M.B.Q.D."/>
            <person name="Blom N."/>
            <person name="Borruel N."/>
            <person name="Burgdorf K.S."/>
            <person name="Boumezbeur F."/>
            <person name="Casellas F."/>
            <person name="Dore J."/>
            <person name="Guarner F."/>
            <person name="Hansen T."/>
            <person name="Hildebrand F."/>
            <person name="Kaas R.S."/>
            <person name="Kennedy S."/>
            <person name="Kristiansen K."/>
            <person name="Kultima J.R."/>
            <person name="Leonard P."/>
            <person name="Levenez F."/>
            <person name="Lund O."/>
            <person name="Moumen B."/>
            <person name="Le Paslier D."/>
            <person name="Pons N."/>
            <person name="Pedersen O."/>
            <person name="Prifti E."/>
            <person name="Qin J."/>
            <person name="Raes J."/>
            <person name="Tap J."/>
            <person name="Tims S."/>
            <person name="Ussery D.W."/>
            <person name="Yamada T."/>
            <person name="MetaHit consortium"/>
            <person name="Renault P."/>
            <person name="Sicheritz-Ponten T."/>
            <person name="Bork P."/>
            <person name="Wang J."/>
            <person name="Brunak S."/>
            <person name="Ehrlich S.D."/>
        </authorList>
    </citation>
    <scope>NUCLEOTIDE SEQUENCE [LARGE SCALE GENOMIC DNA]</scope>
</reference>
<dbReference type="Proteomes" id="UP000018093">
    <property type="component" value="Unassembled WGS sequence"/>
</dbReference>
<accession>R7G787</accession>
<sequence>MEQTEATKQSFELDLRMTETGILSNVEALKTMLPNMLKPYDYLVSVNNIKDAKADRTKLNTTRDIIKNKRMQFEKNEMESWLNAKKSIMELEKMIDEASNKLGDGIKKIEEEEKLNKMEEVRQSFETILDALPVKVAFEVLYIRKEYDKNSMTVKKILEDMQVKVNKLITDWKMIEAYLPTDPVDIEQVKVVFANTLDIGLAKAKADELNKIRQSVSEQRVIAEPKKATSQPQIIEQTIMGKPTIQKINFAITAEREFFDLLNRIVAENKHLIKNLVVISKEEIEDGVTE</sequence>
<evidence type="ECO:0000313" key="2">
    <source>
        <dbReference type="Proteomes" id="UP000018093"/>
    </source>
</evidence>
<name>R7G787_9FIRM</name>
<evidence type="ECO:0008006" key="3">
    <source>
        <dbReference type="Google" id="ProtNLM"/>
    </source>
</evidence>
<proteinExistence type="predicted"/>
<comment type="caution">
    <text evidence="1">The sequence shown here is derived from an EMBL/GenBank/DDBJ whole genome shotgun (WGS) entry which is preliminary data.</text>
</comment>
<dbReference type="AlphaFoldDB" id="R7G787"/>
<dbReference type="InterPro" id="IPR009785">
    <property type="entry name" value="Prophage_Lj928_Orf309"/>
</dbReference>
<dbReference type="RefSeq" id="WP_022420737.1">
    <property type="nucleotide sequence ID" value="NZ_FR898595.1"/>
</dbReference>
<organism evidence="1 2">
    <name type="scientific">Amedibacillus dolichus CAG:375</name>
    <dbReference type="NCBI Taxonomy" id="1263076"/>
    <lineage>
        <taxon>Bacteria</taxon>
        <taxon>Bacillati</taxon>
        <taxon>Bacillota</taxon>
        <taxon>Erysipelotrichia</taxon>
        <taxon>Erysipelotrichales</taxon>
        <taxon>Erysipelotrichaceae</taxon>
        <taxon>Amedibacillus</taxon>
    </lineage>
</organism>
<dbReference type="EMBL" id="CBIN010000185">
    <property type="protein sequence ID" value="CDE23015.1"/>
    <property type="molecule type" value="Genomic_DNA"/>
</dbReference>
<evidence type="ECO:0000313" key="1">
    <source>
        <dbReference type="EMBL" id="CDE23015.1"/>
    </source>
</evidence>
<gene>
    <name evidence="1" type="ORF">BN631_01485</name>
</gene>
<protein>
    <recommendedName>
        <fullName evidence="3">DUF1351 domain-containing protein</fullName>
    </recommendedName>
</protein>